<evidence type="ECO:0000313" key="2">
    <source>
        <dbReference type="Proteomes" id="UP000092714"/>
    </source>
</evidence>
<name>A0A1B8RNI0_9CLOT</name>
<comment type="caution">
    <text evidence="1">The sequence shown here is derived from an EMBL/GenBank/DDBJ whole genome shotgun (WGS) entry which is preliminary data.</text>
</comment>
<dbReference type="RefSeq" id="WP_111918608.1">
    <property type="nucleotide sequence ID" value="NZ_CAXSZC010000006.1"/>
</dbReference>
<keyword evidence="2" id="KW-1185">Reference proteome</keyword>
<organism evidence="1 2">
    <name type="scientific">Clostridium paraputrificum</name>
    <dbReference type="NCBI Taxonomy" id="29363"/>
    <lineage>
        <taxon>Bacteria</taxon>
        <taxon>Bacillati</taxon>
        <taxon>Bacillota</taxon>
        <taxon>Clostridia</taxon>
        <taxon>Eubacteriales</taxon>
        <taxon>Clostridiaceae</taxon>
        <taxon>Clostridium</taxon>
    </lineage>
</organism>
<dbReference type="Proteomes" id="UP000092714">
    <property type="component" value="Unassembled WGS sequence"/>
</dbReference>
<accession>A0A1B8RNI0</accession>
<sequence>MDFLKDRIYYIKDLNVIAICDYNGDEVLITPKDTSSYKESILHEEDTTLFIRSKKETPFDRERIMFPMLSHT</sequence>
<protein>
    <submittedName>
        <fullName evidence="1">Uncharacterized protein</fullName>
    </submittedName>
</protein>
<gene>
    <name evidence="1" type="ORF">CP373A1_10710</name>
</gene>
<evidence type="ECO:0000313" key="1">
    <source>
        <dbReference type="EMBL" id="OBY10363.1"/>
    </source>
</evidence>
<reference evidence="1 2" key="1">
    <citation type="submission" date="2016-06" db="EMBL/GenBank/DDBJ databases">
        <authorList>
            <person name="Kjaerup R.B."/>
            <person name="Dalgaard T.S."/>
            <person name="Juul-Madsen H.R."/>
        </authorList>
    </citation>
    <scope>NUCLEOTIDE SEQUENCE [LARGE SCALE GENOMIC DNA]</scope>
    <source>
        <strain evidence="1 2">373-A1</strain>
    </source>
</reference>
<proteinExistence type="predicted"/>
<dbReference type="EMBL" id="MAPZ01000020">
    <property type="protein sequence ID" value="OBY10363.1"/>
    <property type="molecule type" value="Genomic_DNA"/>
</dbReference>
<dbReference type="AlphaFoldDB" id="A0A1B8RNI0"/>